<gene>
    <name evidence="3" type="ORF">STCU_03331</name>
    <name evidence="2" type="ORF">STCU_08605</name>
</gene>
<dbReference type="InterPro" id="IPR036627">
    <property type="entry name" value="CobW-likC_sf"/>
</dbReference>
<dbReference type="EMBL" id="ATMH01003331">
    <property type="protein sequence ID" value="EPY31686.1"/>
    <property type="molecule type" value="Genomic_DNA"/>
</dbReference>
<dbReference type="PANTHER" id="PTHR13748:SF31">
    <property type="entry name" value="ZINC-REGULATED GTPASE METALLOPROTEIN ACTIVATOR 1A-RELATED"/>
    <property type="match status" value="1"/>
</dbReference>
<evidence type="ECO:0000313" key="2">
    <source>
        <dbReference type="EMBL" id="EPY21301.1"/>
    </source>
</evidence>
<dbReference type="GO" id="GO:0005737">
    <property type="term" value="C:cytoplasm"/>
    <property type="evidence" value="ECO:0007669"/>
    <property type="project" value="TreeGrafter"/>
</dbReference>
<evidence type="ECO:0000313" key="4">
    <source>
        <dbReference type="Proteomes" id="UP000015354"/>
    </source>
</evidence>
<name>S9VXC9_9TRYP</name>
<dbReference type="PANTHER" id="PTHR13748">
    <property type="entry name" value="COBW-RELATED"/>
    <property type="match status" value="1"/>
</dbReference>
<dbReference type="SUPFAM" id="SSF90002">
    <property type="entry name" value="Hypothetical protein YjiA, C-terminal domain"/>
    <property type="match status" value="1"/>
</dbReference>
<sequence length="346" mass="38256">MSSDDECPELVTAKVPVTILTGFLGSGKTTLLHYVLSVEHNLRIAVIVNEFEFGKTIEKGLTLKSSEKADDEWVELKNGCMCCTAQTQTVTALENLMQRKGTFDLVLVETSGLADPGPIAAMFWQDEALCGCLYLSGIVTLVDSVNIGKYLHDDDVSREATRQILMADKIVLNKCDLSSAAQQARAAAEVAGVNPVAEIIKSDHSRITNLRELLFIDTTRTFAGLEHLHDRHHSSITACSLEFRGTDRLLAVGCPRDVDMLCRDLLYCKEELGFEVVRCKAALWMYRDGAYSLLQLQSIGDLFDVIPMEGISVPHGCSRALVLGKNLNEEKLREVFLRYLKPTVQA</sequence>
<dbReference type="EMBL" id="ATMH01008605">
    <property type="protein sequence ID" value="EPY21301.1"/>
    <property type="molecule type" value="Genomic_DNA"/>
</dbReference>
<dbReference type="InterPro" id="IPR003495">
    <property type="entry name" value="CobW/HypB/UreG_nucleotide-bd"/>
</dbReference>
<dbReference type="CDD" id="cd03112">
    <property type="entry name" value="CobW-like"/>
    <property type="match status" value="1"/>
</dbReference>
<proteinExistence type="predicted"/>
<dbReference type="InterPro" id="IPR027417">
    <property type="entry name" value="P-loop_NTPase"/>
</dbReference>
<dbReference type="OrthoDB" id="258627at2759"/>
<organism evidence="3 4">
    <name type="scientific">Strigomonas culicis</name>
    <dbReference type="NCBI Taxonomy" id="28005"/>
    <lineage>
        <taxon>Eukaryota</taxon>
        <taxon>Discoba</taxon>
        <taxon>Euglenozoa</taxon>
        <taxon>Kinetoplastea</taxon>
        <taxon>Metakinetoplastina</taxon>
        <taxon>Trypanosomatida</taxon>
        <taxon>Trypanosomatidae</taxon>
        <taxon>Strigomonadinae</taxon>
        <taxon>Strigomonas</taxon>
    </lineage>
</organism>
<comment type="caution">
    <text evidence="3">The sequence shown here is derived from an EMBL/GenBank/DDBJ whole genome shotgun (WGS) entry which is preliminary data.</text>
</comment>
<reference evidence="3 4" key="1">
    <citation type="journal article" date="2013" name="PLoS ONE">
        <title>Predicting the Proteins of Angomonas deanei, Strigomonas culicis and Their Respective Endosymbionts Reveals New Aspects of the Trypanosomatidae Family.</title>
        <authorList>
            <person name="Motta M.C."/>
            <person name="Martins A.C."/>
            <person name="de Souza S.S."/>
            <person name="Catta-Preta C.M."/>
            <person name="Silva R."/>
            <person name="Klein C.C."/>
            <person name="de Almeida L.G."/>
            <person name="de Lima Cunha O."/>
            <person name="Ciapina L.P."/>
            <person name="Brocchi M."/>
            <person name="Colabardini A.C."/>
            <person name="de Araujo Lima B."/>
            <person name="Machado C.R."/>
            <person name="de Almeida Soares C.M."/>
            <person name="Probst C.M."/>
            <person name="de Menezes C.B."/>
            <person name="Thompson C.E."/>
            <person name="Bartholomeu D.C."/>
            <person name="Gradia D.F."/>
            <person name="Pavoni D.P."/>
            <person name="Grisard E.C."/>
            <person name="Fantinatti-Garboggini F."/>
            <person name="Marchini F.K."/>
            <person name="Rodrigues-Luiz G.F."/>
            <person name="Wagner G."/>
            <person name="Goldman G.H."/>
            <person name="Fietto J.L."/>
            <person name="Elias M.C."/>
            <person name="Goldman M.H."/>
            <person name="Sagot M.F."/>
            <person name="Pereira M."/>
            <person name="Stoco P.H."/>
            <person name="de Mendonca-Neto R.P."/>
            <person name="Teixeira S.M."/>
            <person name="Maciel T.E."/>
            <person name="de Oliveira Mendes T.A."/>
            <person name="Urmenyi T.P."/>
            <person name="de Souza W."/>
            <person name="Schenkman S."/>
            <person name="de Vasconcelos A.T."/>
        </authorList>
    </citation>
    <scope>NUCLEOTIDE SEQUENCE [LARGE SCALE GENOMIC DNA]</scope>
</reference>
<reference evidence="3" key="2">
    <citation type="submission" date="2013-03" db="EMBL/GenBank/DDBJ databases">
        <authorList>
            <person name="Motta M.C.M."/>
            <person name="Martins A.C.A."/>
            <person name="Preta C.M.C.C."/>
            <person name="Silva R."/>
            <person name="de Souza S.S."/>
            <person name="Klein C.C."/>
            <person name="de Almeida L.G.P."/>
            <person name="Cunha O.L."/>
            <person name="Colabardini A.C."/>
            <person name="Lima B.A."/>
            <person name="Machado C.R."/>
            <person name="Soares C.M.A."/>
            <person name="de Menezes C.B.A."/>
            <person name="Bartolomeu D.C."/>
            <person name="Grisard E.C."/>
            <person name="Fantinatti-Garboggini F."/>
            <person name="Rodrigues-Luiz G.F."/>
            <person name="Wagner G."/>
            <person name="Goldman G.H."/>
            <person name="Fietto J.L.R."/>
            <person name="Ciapina L.P."/>
            <person name="Brocchi M."/>
            <person name="Elias M.C."/>
            <person name="Goldman M.H.S."/>
            <person name="Sagot M.-F."/>
            <person name="Pereira M."/>
            <person name="Stoco P.H."/>
            <person name="Teixeira S.M.R."/>
            <person name="de Mendonca-Neto R.P."/>
            <person name="Maciel T.E.F."/>
            <person name="Mendes T.A.O."/>
            <person name="Urmenyi T.P."/>
            <person name="Teixeira M.M.G."/>
            <person name="de Camargo E.F.P."/>
            <person name="de Sousa W."/>
            <person name="Schenkman S."/>
            <person name="de Vasconcelos A.T.R."/>
        </authorList>
    </citation>
    <scope>NUCLEOTIDE SEQUENCE</scope>
</reference>
<evidence type="ECO:0000259" key="1">
    <source>
        <dbReference type="Pfam" id="PF02492"/>
    </source>
</evidence>
<dbReference type="Gene3D" id="3.30.1220.10">
    <property type="entry name" value="CobW-like, C-terminal domain"/>
    <property type="match status" value="1"/>
</dbReference>
<accession>S9VXC9</accession>
<evidence type="ECO:0000313" key="3">
    <source>
        <dbReference type="EMBL" id="EPY31686.1"/>
    </source>
</evidence>
<dbReference type="Pfam" id="PF02492">
    <property type="entry name" value="cobW"/>
    <property type="match status" value="1"/>
</dbReference>
<feature type="domain" description="CobW/HypB/UreG nucleotide-binding" evidence="1">
    <location>
        <begin position="16"/>
        <end position="200"/>
    </location>
</feature>
<dbReference type="AlphaFoldDB" id="S9VXC9"/>
<dbReference type="Proteomes" id="UP000015354">
    <property type="component" value="Unassembled WGS sequence"/>
</dbReference>
<keyword evidence="4" id="KW-1185">Reference proteome</keyword>
<protein>
    <submittedName>
        <fullName evidence="3">COBW domain-containing protein 2</fullName>
    </submittedName>
</protein>
<dbReference type="SUPFAM" id="SSF52540">
    <property type="entry name" value="P-loop containing nucleoside triphosphate hydrolases"/>
    <property type="match status" value="1"/>
</dbReference>
<dbReference type="Gene3D" id="3.40.50.300">
    <property type="entry name" value="P-loop containing nucleotide triphosphate hydrolases"/>
    <property type="match status" value="1"/>
</dbReference>
<dbReference type="InterPro" id="IPR051316">
    <property type="entry name" value="Zinc-reg_GTPase_activator"/>
</dbReference>